<keyword evidence="2" id="KW-1185">Reference proteome</keyword>
<accession>A0A975DKU1</accession>
<evidence type="ECO:0000313" key="2">
    <source>
        <dbReference type="Proteomes" id="UP000664904"/>
    </source>
</evidence>
<name>A0A975DKU1_9GAMM</name>
<keyword evidence="1" id="KW-0614">Plasmid</keyword>
<dbReference type="KEGG" id="pxi:J5O05_17550"/>
<reference evidence="1" key="1">
    <citation type="submission" date="2021-03" db="EMBL/GenBank/DDBJ databases">
        <title>Complete Genome of Pseudoalteromonas xiamenensis STKMTI.2, a new potential marine bacterium producing anti-Vibrio compounds.</title>
        <authorList>
            <person name="Handayani D.P."/>
            <person name="Isnansetyo A."/>
            <person name="Istiqomah I."/>
            <person name="Jumina J."/>
        </authorList>
    </citation>
    <scope>NUCLEOTIDE SEQUENCE</scope>
    <source>
        <strain evidence="1">STKMTI.2</strain>
        <plasmid evidence="1">unnamed4</plasmid>
    </source>
</reference>
<gene>
    <name evidence="1" type="ORF">J5O05_17550</name>
</gene>
<organism evidence="1 2">
    <name type="scientific">Pseudoalteromonas xiamenensis</name>
    <dbReference type="NCBI Taxonomy" id="882626"/>
    <lineage>
        <taxon>Bacteria</taxon>
        <taxon>Pseudomonadati</taxon>
        <taxon>Pseudomonadota</taxon>
        <taxon>Gammaproteobacteria</taxon>
        <taxon>Alteromonadales</taxon>
        <taxon>Pseudoalteromonadaceae</taxon>
        <taxon>Pseudoalteromonas</taxon>
    </lineage>
</organism>
<sequence>MIRVTDMNPDNFALLSARQIGHTNVLTEFISGIQLLVTHINSRIEIGLSIEAQHQELLDAFSTLHRYAY</sequence>
<dbReference type="RefSeq" id="WP_208844584.1">
    <property type="nucleotide sequence ID" value="NZ_CP072134.1"/>
</dbReference>
<dbReference type="Proteomes" id="UP000664904">
    <property type="component" value="Plasmid unnamed4"/>
</dbReference>
<dbReference type="EMBL" id="CP072134">
    <property type="protein sequence ID" value="QTH72965.1"/>
    <property type="molecule type" value="Genomic_DNA"/>
</dbReference>
<proteinExistence type="predicted"/>
<evidence type="ECO:0000313" key="1">
    <source>
        <dbReference type="EMBL" id="QTH72965.1"/>
    </source>
</evidence>
<protein>
    <submittedName>
        <fullName evidence="1">Uncharacterized protein</fullName>
    </submittedName>
</protein>
<geneLocation type="plasmid" evidence="1 2">
    <name>unnamed4</name>
</geneLocation>
<dbReference type="AlphaFoldDB" id="A0A975DKU1"/>